<proteinExistence type="predicted"/>
<gene>
    <name evidence="1" type="ORF">SY212_22000</name>
</gene>
<name>A0A6F9XPT0_9LACO</name>
<reference evidence="1" key="1">
    <citation type="submission" date="2019-10" db="EMBL/GenBank/DDBJ databases">
        <title>Lactobacillus agilis SY212 Whole Genome Sequencing Project.</title>
        <authorList>
            <person name="Suzuki S."/>
            <person name="Endo A."/>
            <person name="Maeno S."/>
            <person name="Shiwa Y."/>
            <person name="Matsutani M."/>
            <person name="Kajikawa A."/>
        </authorList>
    </citation>
    <scope>NUCLEOTIDE SEQUENCE</scope>
    <source>
        <strain evidence="1">SY212</strain>
    </source>
</reference>
<dbReference type="AlphaFoldDB" id="A0A6F9XPT0"/>
<organism evidence="1">
    <name type="scientific">Ligilactobacillus agilis</name>
    <dbReference type="NCBI Taxonomy" id="1601"/>
    <lineage>
        <taxon>Bacteria</taxon>
        <taxon>Bacillati</taxon>
        <taxon>Bacillota</taxon>
        <taxon>Bacilli</taxon>
        <taxon>Lactobacillales</taxon>
        <taxon>Lactobacillaceae</taxon>
        <taxon>Ligilactobacillus</taxon>
    </lineage>
</organism>
<dbReference type="RefSeq" id="WP_172585288.1">
    <property type="nucleotide sequence ID" value="NZ_BLAM01000210.1"/>
</dbReference>
<evidence type="ECO:0000313" key="1">
    <source>
        <dbReference type="EMBL" id="GET07170.1"/>
    </source>
</evidence>
<dbReference type="EMBL" id="BLAM01000210">
    <property type="protein sequence ID" value="GET07170.1"/>
    <property type="molecule type" value="Genomic_DNA"/>
</dbReference>
<comment type="caution">
    <text evidence="1">The sequence shown here is derived from an EMBL/GenBank/DDBJ whole genome shotgun (WGS) entry which is preliminary data.</text>
</comment>
<dbReference type="Proteomes" id="UP000494265">
    <property type="component" value="Unassembled WGS sequence"/>
</dbReference>
<accession>A0A6F9XPT0</accession>
<sequence length="92" mass="11044">MLEIKLNQEWQVAKTDAYNYRLQKKAYNEVQQKYYWQDIGYYPTLQSALKAHIMQENNEEHITTIKEWITQIDAKLVEVVETIGKLENHTKI</sequence>
<protein>
    <submittedName>
        <fullName evidence="1">Uncharacterized protein</fullName>
    </submittedName>
</protein>